<evidence type="ECO:0000313" key="15">
    <source>
        <dbReference type="Proteomes" id="UP000016361"/>
    </source>
</evidence>
<dbReference type="GO" id="GO:0006729">
    <property type="term" value="P:tetrahydrobiopterin biosynthetic process"/>
    <property type="evidence" value="ECO:0007669"/>
    <property type="project" value="TreeGrafter"/>
</dbReference>
<keyword evidence="6" id="KW-0808">Transferase</keyword>
<dbReference type="GO" id="GO:0046654">
    <property type="term" value="P:tetrahydrofolate biosynthetic process"/>
    <property type="evidence" value="ECO:0007669"/>
    <property type="project" value="UniProtKB-UniRule"/>
</dbReference>
<dbReference type="eggNOG" id="COG0801">
    <property type="taxonomic scope" value="Bacteria"/>
</dbReference>
<accession>S4NEY2</accession>
<evidence type="ECO:0000256" key="6">
    <source>
        <dbReference type="ARBA" id="ARBA00022679"/>
    </source>
</evidence>
<dbReference type="HAMAP" id="MF_00223">
    <property type="entry name" value="FolE"/>
    <property type="match status" value="1"/>
</dbReference>
<dbReference type="NCBIfam" id="TIGR01498">
    <property type="entry name" value="folK"/>
    <property type="match status" value="1"/>
</dbReference>
<keyword evidence="10" id="KW-0067">ATP-binding</keyword>
<comment type="catalytic activity">
    <reaction evidence="2 12">
        <text>GTP + H2O = 7,8-dihydroneopterin 3'-triphosphate + formate + H(+)</text>
        <dbReference type="Rhea" id="RHEA:17473"/>
        <dbReference type="ChEBI" id="CHEBI:15377"/>
        <dbReference type="ChEBI" id="CHEBI:15378"/>
        <dbReference type="ChEBI" id="CHEBI:15740"/>
        <dbReference type="ChEBI" id="CHEBI:37565"/>
        <dbReference type="ChEBI" id="CHEBI:58462"/>
        <dbReference type="EC" id="3.5.4.16"/>
    </reaction>
</comment>
<evidence type="ECO:0000256" key="10">
    <source>
        <dbReference type="ARBA" id="ARBA00022840"/>
    </source>
</evidence>
<dbReference type="eggNOG" id="COG0302">
    <property type="taxonomic scope" value="Bacteria"/>
</dbReference>
<dbReference type="UniPathway" id="UPA00077">
    <property type="reaction ID" value="UER00155"/>
</dbReference>
<dbReference type="InterPro" id="IPR043134">
    <property type="entry name" value="GTP-CH-I_N"/>
</dbReference>
<dbReference type="InterPro" id="IPR001474">
    <property type="entry name" value="GTP_CycHdrlase_I"/>
</dbReference>
<dbReference type="EC" id="3.5.4.16" evidence="12"/>
<evidence type="ECO:0000256" key="2">
    <source>
        <dbReference type="ARBA" id="ARBA00001052"/>
    </source>
</evidence>
<feature type="domain" description="7,8-dihydro-6-hydroxymethylpterin-pyrophosphokinase" evidence="13">
    <location>
        <begin position="88"/>
        <end position="99"/>
    </location>
</feature>
<sequence length="347" mass="39669">MEDVYLSLGSNIGNRERYLHQAISMLGNDSGILVDKVAHFYETSPVGGVEQRAFLNTAVKIATRYQPEELLQKIHDIESELQRTRTIHWGPRTLDIDIIFFGNQKIQNQRLTIPHPEAFNRLFVLMPIQEIMDESLPQFSKINQTISQFPDKDQEIHKINSADSFDDSIKTSIRKLLTTIGEDPDRSGLKETPDRVARMYGEIFSSIGIEDFQDYKLFDEPIKDSKMIMIKSIPFYSMCEHHMMPFWGTVNVGYLPKDGKIIGLSKIPRLVDFVSHKLSLQEKITDDVLSQMDKILSPQGVAVVVDARHMCVEMRGVKKTGSVTRTTKFSGVFEQDPSLRQEFLQSI</sequence>
<keyword evidence="12" id="KW-0479">Metal-binding</keyword>
<evidence type="ECO:0000256" key="7">
    <source>
        <dbReference type="ARBA" id="ARBA00022741"/>
    </source>
</evidence>
<dbReference type="InterPro" id="IPR035907">
    <property type="entry name" value="Hppk_sf"/>
</dbReference>
<keyword evidence="9 12" id="KW-0378">Hydrolase</keyword>
<evidence type="ECO:0000256" key="12">
    <source>
        <dbReference type="HAMAP-Rule" id="MF_00223"/>
    </source>
</evidence>
<dbReference type="PANTHER" id="PTHR11109">
    <property type="entry name" value="GTP CYCLOHYDROLASE I"/>
    <property type="match status" value="1"/>
</dbReference>
<name>S4NEY2_9LACO</name>
<dbReference type="GO" id="GO:0046656">
    <property type="term" value="P:folic acid biosynthetic process"/>
    <property type="evidence" value="ECO:0007669"/>
    <property type="project" value="UniProtKB-KW"/>
</dbReference>
<dbReference type="STRING" id="1423780.FD05_GL001300"/>
<evidence type="ECO:0000313" key="14">
    <source>
        <dbReference type="EMBL" id="GAD15792.1"/>
    </source>
</evidence>
<keyword evidence="12" id="KW-0862">Zinc</keyword>
<proteinExistence type="inferred from homology"/>
<dbReference type="GeneID" id="301048531"/>
<dbReference type="InterPro" id="IPR000550">
    <property type="entry name" value="Hppk"/>
</dbReference>
<evidence type="ECO:0000256" key="5">
    <source>
        <dbReference type="ARBA" id="ARBA00022563"/>
    </source>
</evidence>
<dbReference type="PANTHER" id="PTHR11109:SF7">
    <property type="entry name" value="GTP CYCLOHYDROLASE 1"/>
    <property type="match status" value="1"/>
</dbReference>
<dbReference type="EMBL" id="BASH01000001">
    <property type="protein sequence ID" value="GAD15792.1"/>
    <property type="molecule type" value="Genomic_DNA"/>
</dbReference>
<keyword evidence="7 12" id="KW-0547">Nucleotide-binding</keyword>
<dbReference type="Pfam" id="PF01227">
    <property type="entry name" value="GTP_cyclohydroI"/>
    <property type="match status" value="1"/>
</dbReference>
<keyword evidence="5 12" id="KW-0554">One-carbon metabolism</keyword>
<dbReference type="GO" id="GO:0005525">
    <property type="term" value="F:GTP binding"/>
    <property type="evidence" value="ECO:0007669"/>
    <property type="project" value="UniProtKB-KW"/>
</dbReference>
<dbReference type="Proteomes" id="UP000016361">
    <property type="component" value="Unassembled WGS sequence"/>
</dbReference>
<feature type="binding site" evidence="12">
    <location>
        <position position="311"/>
    </location>
    <ligand>
        <name>Zn(2+)</name>
        <dbReference type="ChEBI" id="CHEBI:29105"/>
    </ligand>
</feature>
<dbReference type="Gene3D" id="1.10.286.10">
    <property type="match status" value="1"/>
</dbReference>
<dbReference type="GO" id="GO:0005737">
    <property type="term" value="C:cytoplasm"/>
    <property type="evidence" value="ECO:0007669"/>
    <property type="project" value="TreeGrafter"/>
</dbReference>
<dbReference type="RefSeq" id="WP_020280250.1">
    <property type="nucleotide sequence ID" value="NZ_AZED01000014.1"/>
</dbReference>
<dbReference type="PROSITE" id="PS00794">
    <property type="entry name" value="HPPK"/>
    <property type="match status" value="1"/>
</dbReference>
<keyword evidence="8" id="KW-0418">Kinase</keyword>
<dbReference type="Pfam" id="PF01288">
    <property type="entry name" value="HPPK"/>
    <property type="match status" value="1"/>
</dbReference>
<dbReference type="GO" id="GO:0008270">
    <property type="term" value="F:zinc ion binding"/>
    <property type="evidence" value="ECO:0007669"/>
    <property type="project" value="UniProtKB-UniRule"/>
</dbReference>
<dbReference type="OrthoDB" id="9801207at2"/>
<evidence type="ECO:0000256" key="8">
    <source>
        <dbReference type="ARBA" id="ARBA00022777"/>
    </source>
</evidence>
<dbReference type="PATRIC" id="fig|1423780.4.peg.1309"/>
<comment type="pathway">
    <text evidence="4 12">Cofactor biosynthesis; 7,8-dihydroneopterin triphosphate biosynthesis; 7,8-dihydroneopterin triphosphate from GTP: step 1/1.</text>
</comment>
<protein>
    <recommendedName>
        <fullName evidence="12">GTP cyclohydrolase 1</fullName>
        <ecNumber evidence="12">3.5.4.16</ecNumber>
    </recommendedName>
    <alternativeName>
        <fullName evidence="12">GTP cyclohydrolase I</fullName>
        <shortName evidence="12">GTP-CH-I</shortName>
    </alternativeName>
</protein>
<keyword evidence="11" id="KW-0289">Folate biosynthesis</keyword>
<keyword evidence="15" id="KW-1185">Reference proteome</keyword>
<dbReference type="NCBIfam" id="NF006825">
    <property type="entry name" value="PRK09347.1-2"/>
    <property type="match status" value="1"/>
</dbReference>
<evidence type="ECO:0000256" key="11">
    <source>
        <dbReference type="ARBA" id="ARBA00022909"/>
    </source>
</evidence>
<comment type="caution">
    <text evidence="14">The sequence shown here is derived from an EMBL/GenBank/DDBJ whole genome shotgun (WGS) entry which is preliminary data.</text>
</comment>
<dbReference type="SUPFAM" id="SSF55083">
    <property type="entry name" value="6-hydroxymethyl-7,8-dihydropterin pyrophosphokinase, HPPK"/>
    <property type="match status" value="1"/>
</dbReference>
<dbReference type="CDD" id="cd00483">
    <property type="entry name" value="HPPK"/>
    <property type="match status" value="1"/>
</dbReference>
<keyword evidence="12" id="KW-0342">GTP-binding</keyword>
<dbReference type="GO" id="GO:0016301">
    <property type="term" value="F:kinase activity"/>
    <property type="evidence" value="ECO:0007669"/>
    <property type="project" value="UniProtKB-KW"/>
</dbReference>
<dbReference type="SUPFAM" id="SSF55620">
    <property type="entry name" value="Tetrahydrobiopterin biosynthesis enzymes-like"/>
    <property type="match status" value="1"/>
</dbReference>
<dbReference type="GO" id="GO:0005524">
    <property type="term" value="F:ATP binding"/>
    <property type="evidence" value="ECO:0007669"/>
    <property type="project" value="UniProtKB-KW"/>
</dbReference>
<dbReference type="GO" id="GO:0003848">
    <property type="term" value="F:2-amino-4-hydroxy-6-hydroxymethyldihydropteridine diphosphokinase activity"/>
    <property type="evidence" value="ECO:0007669"/>
    <property type="project" value="UniProtKB-EC"/>
</dbReference>
<dbReference type="GO" id="GO:0006730">
    <property type="term" value="P:one-carbon metabolic process"/>
    <property type="evidence" value="ECO:0007669"/>
    <property type="project" value="UniProtKB-UniRule"/>
</dbReference>
<dbReference type="GO" id="GO:0003934">
    <property type="term" value="F:GTP cyclohydrolase I activity"/>
    <property type="evidence" value="ECO:0007669"/>
    <property type="project" value="UniProtKB-UniRule"/>
</dbReference>
<dbReference type="InterPro" id="IPR020602">
    <property type="entry name" value="GTP_CycHdrlase_I_dom"/>
</dbReference>
<gene>
    <name evidence="12" type="primary">folE</name>
    <name evidence="14" type="ORF">LOT_0330</name>
</gene>
<evidence type="ECO:0000259" key="13">
    <source>
        <dbReference type="PROSITE" id="PS00794"/>
    </source>
</evidence>
<dbReference type="InterPro" id="IPR043133">
    <property type="entry name" value="GTP-CH-I_C/QueF"/>
</dbReference>
<evidence type="ECO:0000256" key="4">
    <source>
        <dbReference type="ARBA" id="ARBA00005080"/>
    </source>
</evidence>
<dbReference type="NCBIfam" id="NF006826">
    <property type="entry name" value="PRK09347.1-3"/>
    <property type="match status" value="1"/>
</dbReference>
<dbReference type="NCBIfam" id="TIGR00063">
    <property type="entry name" value="folE"/>
    <property type="match status" value="1"/>
</dbReference>
<dbReference type="Gene3D" id="3.30.1130.10">
    <property type="match status" value="1"/>
</dbReference>
<dbReference type="FunFam" id="3.30.1130.10:FF:000001">
    <property type="entry name" value="GTP cyclohydrolase 1"/>
    <property type="match status" value="1"/>
</dbReference>
<feature type="binding site" evidence="12">
    <location>
        <position position="239"/>
    </location>
    <ligand>
        <name>Zn(2+)</name>
        <dbReference type="ChEBI" id="CHEBI:29105"/>
    </ligand>
</feature>
<evidence type="ECO:0000256" key="3">
    <source>
        <dbReference type="ARBA" id="ARBA00005051"/>
    </source>
</evidence>
<evidence type="ECO:0000256" key="9">
    <source>
        <dbReference type="ARBA" id="ARBA00022801"/>
    </source>
</evidence>
<dbReference type="AlphaFoldDB" id="S4NEY2"/>
<comment type="catalytic activity">
    <reaction evidence="1">
        <text>6-hydroxymethyl-7,8-dihydropterin + ATP = (7,8-dihydropterin-6-yl)methyl diphosphate + AMP + H(+)</text>
        <dbReference type="Rhea" id="RHEA:11412"/>
        <dbReference type="ChEBI" id="CHEBI:15378"/>
        <dbReference type="ChEBI" id="CHEBI:30616"/>
        <dbReference type="ChEBI" id="CHEBI:44841"/>
        <dbReference type="ChEBI" id="CHEBI:72950"/>
        <dbReference type="ChEBI" id="CHEBI:456215"/>
        <dbReference type="EC" id="2.7.6.3"/>
    </reaction>
</comment>
<comment type="similarity">
    <text evidence="12">Belongs to the GTP cyclohydrolase I family.</text>
</comment>
<dbReference type="Gene3D" id="3.30.70.560">
    <property type="entry name" value="7,8-Dihydro-6-hydroxymethylpterin-pyrophosphokinase HPPK"/>
    <property type="match status" value="1"/>
</dbReference>
<dbReference type="UniPathway" id="UPA00848">
    <property type="reaction ID" value="UER00151"/>
</dbReference>
<comment type="subunit">
    <text evidence="12">Homopolymer.</text>
</comment>
<feature type="binding site" evidence="12">
    <location>
        <position position="242"/>
    </location>
    <ligand>
        <name>Zn(2+)</name>
        <dbReference type="ChEBI" id="CHEBI:29105"/>
    </ligand>
</feature>
<comment type="pathway">
    <text evidence="3">Cofactor biosynthesis; tetrahydrofolate biosynthesis; 2-amino-4-hydroxy-6-hydroxymethyl-7,8-dihydropteridine diphosphate from 7,8-dihydroneopterin triphosphate: step 4/4.</text>
</comment>
<evidence type="ECO:0000256" key="1">
    <source>
        <dbReference type="ARBA" id="ARBA00000198"/>
    </source>
</evidence>
<organism evidence="14 15">
    <name type="scientific">Lentilactobacillus otakiensis DSM 19908 = JCM 15040</name>
    <dbReference type="NCBI Taxonomy" id="1423780"/>
    <lineage>
        <taxon>Bacteria</taxon>
        <taxon>Bacillati</taxon>
        <taxon>Bacillota</taxon>
        <taxon>Bacilli</taxon>
        <taxon>Lactobacillales</taxon>
        <taxon>Lactobacillaceae</taxon>
        <taxon>Lentilactobacillus</taxon>
    </lineage>
</organism>
<reference evidence="15" key="1">
    <citation type="journal article" date="2013" name="Genome Announc.">
        <title>Draft Genome Sequence of D-Branched-Chain Amino Acid Producer Lactobacillus otakiensis JCM 15040T, Isolated from a Traditional Japanese Pickle.</title>
        <authorList>
            <person name="Doi K."/>
            <person name="Mori K."/>
            <person name="Mutaguchi Y."/>
            <person name="Tashiro K."/>
            <person name="Fujino Y."/>
            <person name="Ohmori T."/>
            <person name="Kuhara S."/>
            <person name="Ohshima T."/>
        </authorList>
    </citation>
    <scope>NUCLEOTIDE SEQUENCE [LARGE SCALE GENOMIC DNA]</scope>
    <source>
        <strain evidence="15">JCM 15040</strain>
    </source>
</reference>